<protein>
    <submittedName>
        <fullName evidence="2">Uncharacterized protein</fullName>
    </submittedName>
</protein>
<evidence type="ECO:0000313" key="2">
    <source>
        <dbReference type="EMBL" id="EDO60126.1"/>
    </source>
</evidence>
<evidence type="ECO:0000256" key="1">
    <source>
        <dbReference type="SAM" id="Phobius"/>
    </source>
</evidence>
<gene>
    <name evidence="3" type="ORF">CH238_02735</name>
    <name evidence="2" type="ORF">CLOLEP_02944</name>
</gene>
<name>A7VWH9_9FIRM</name>
<keyword evidence="1" id="KW-0472">Membrane</keyword>
<dbReference type="Proteomes" id="UP000003490">
    <property type="component" value="Unassembled WGS sequence"/>
</dbReference>
<organism evidence="2 4">
    <name type="scientific">[Clostridium] leptum DSM 753</name>
    <dbReference type="NCBI Taxonomy" id="428125"/>
    <lineage>
        <taxon>Bacteria</taxon>
        <taxon>Bacillati</taxon>
        <taxon>Bacillota</taxon>
        <taxon>Clostridia</taxon>
        <taxon>Eubacteriales</taxon>
        <taxon>Oscillospiraceae</taxon>
        <taxon>Oscillospiraceae incertae sedis</taxon>
    </lineage>
</organism>
<reference evidence="2 4" key="2">
    <citation type="submission" date="2007-08" db="EMBL/GenBank/DDBJ databases">
        <authorList>
            <person name="Fulton L."/>
            <person name="Clifton S."/>
            <person name="Fulton B."/>
            <person name="Xu J."/>
            <person name="Minx P."/>
            <person name="Pepin K.H."/>
            <person name="Johnson M."/>
            <person name="Thiruvilangam P."/>
            <person name="Bhonagiri V."/>
            <person name="Nash W.E."/>
            <person name="Wang C."/>
            <person name="Mardis E.R."/>
            <person name="Wilson R.K."/>
        </authorList>
    </citation>
    <scope>NUCLEOTIDE SEQUENCE [LARGE SCALE GENOMIC DNA]</scope>
    <source>
        <strain evidence="2 4">DSM 753</strain>
    </source>
</reference>
<dbReference type="EMBL" id="ABCB02000020">
    <property type="protein sequence ID" value="EDO60126.1"/>
    <property type="molecule type" value="Genomic_DNA"/>
</dbReference>
<evidence type="ECO:0000313" key="3">
    <source>
        <dbReference type="EMBL" id="PEQ25924.1"/>
    </source>
</evidence>
<sequence>MLYPFVKTKKCEEENISVLGKYRYQNDPSFDTGIYFFIFQKAYRLKRNSEVLLCGSIPLWLALIGFLCHSRAFRIGG</sequence>
<proteinExistence type="predicted"/>
<dbReference type="EMBL" id="NOXF01000001">
    <property type="protein sequence ID" value="PEQ25924.1"/>
    <property type="molecule type" value="Genomic_DNA"/>
</dbReference>
<dbReference type="HOGENOM" id="CLU_2631921_0_0_9"/>
<keyword evidence="1" id="KW-0812">Transmembrane</keyword>
<reference evidence="2 4" key="1">
    <citation type="submission" date="2007-08" db="EMBL/GenBank/DDBJ databases">
        <title>Draft genome sequence of Clostridium leptum (DSM 753).</title>
        <authorList>
            <person name="Sudarsanam P."/>
            <person name="Ley R."/>
            <person name="Guruge J."/>
            <person name="Turnbaugh P.J."/>
            <person name="Mahowald M."/>
            <person name="Liep D."/>
            <person name="Gordon J."/>
        </authorList>
    </citation>
    <scope>NUCLEOTIDE SEQUENCE [LARGE SCALE GENOMIC DNA]</scope>
    <source>
        <strain evidence="2 4">DSM 753</strain>
    </source>
</reference>
<dbReference type="Proteomes" id="UP000220611">
    <property type="component" value="Unassembled WGS sequence"/>
</dbReference>
<dbReference type="AlphaFoldDB" id="A7VWH9"/>
<accession>A7VWH9</accession>
<comment type="caution">
    <text evidence="2">The sequence shown here is derived from an EMBL/GenBank/DDBJ whole genome shotgun (WGS) entry which is preliminary data.</text>
</comment>
<evidence type="ECO:0000313" key="5">
    <source>
        <dbReference type="Proteomes" id="UP000220611"/>
    </source>
</evidence>
<keyword evidence="1" id="KW-1133">Transmembrane helix</keyword>
<evidence type="ECO:0000313" key="4">
    <source>
        <dbReference type="Proteomes" id="UP000003490"/>
    </source>
</evidence>
<keyword evidence="5" id="KW-1185">Reference proteome</keyword>
<reference evidence="3 5" key="3">
    <citation type="submission" date="2017-07" db="EMBL/GenBank/DDBJ databases">
        <title>Prevalence of linear plasmids in Cutibacterium (Propionibacterium) acnes isolates obtained from prostatic tissue.</title>
        <authorList>
            <person name="Davidsson S."/>
            <person name="Carlsson J."/>
            <person name="Molling P."/>
            <person name="Andren O."/>
            <person name="Andersson S.-O."/>
            <person name="Brzuszkiewicz E."/>
            <person name="Poehlein A."/>
            <person name="Al-Zeer M."/>
            <person name="Brinkmann V."/>
            <person name="Scavenius C."/>
            <person name="Nazipi S."/>
            <person name="Soderquist B."/>
            <person name="Bruggemann H."/>
        </authorList>
    </citation>
    <scope>NUCLEOTIDE SEQUENCE [LARGE SCALE GENOMIC DNA]</scope>
    <source>
        <strain evidence="3 5">DSM 753</strain>
    </source>
</reference>
<feature type="transmembrane region" description="Helical" evidence="1">
    <location>
        <begin position="51"/>
        <end position="72"/>
    </location>
</feature>